<organism evidence="7">
    <name type="scientific">mine drainage metagenome</name>
    <dbReference type="NCBI Taxonomy" id="410659"/>
    <lineage>
        <taxon>unclassified sequences</taxon>
        <taxon>metagenomes</taxon>
        <taxon>ecological metagenomes</taxon>
    </lineage>
</organism>
<reference evidence="7" key="1">
    <citation type="submission" date="2016-10" db="EMBL/GenBank/DDBJ databases">
        <title>Sequence of Gallionella enrichment culture.</title>
        <authorList>
            <person name="Poehlein A."/>
            <person name="Muehling M."/>
            <person name="Daniel R."/>
        </authorList>
    </citation>
    <scope>NUCLEOTIDE SEQUENCE</scope>
</reference>
<dbReference type="SUPFAM" id="SSF51306">
    <property type="entry name" value="LexA/Signal peptidase"/>
    <property type="match status" value="1"/>
</dbReference>
<accession>A0A1J5QRJ0</accession>
<dbReference type="GO" id="GO:0004252">
    <property type="term" value="F:serine-type endopeptidase activity"/>
    <property type="evidence" value="ECO:0007669"/>
    <property type="project" value="InterPro"/>
</dbReference>
<dbReference type="InterPro" id="IPR001733">
    <property type="entry name" value="Peptidase_S26B"/>
</dbReference>
<evidence type="ECO:0000259" key="6">
    <source>
        <dbReference type="Pfam" id="PF10502"/>
    </source>
</evidence>
<evidence type="ECO:0000256" key="3">
    <source>
        <dbReference type="ARBA" id="ARBA00022989"/>
    </source>
</evidence>
<dbReference type="GO" id="GO:0006465">
    <property type="term" value="P:signal peptide processing"/>
    <property type="evidence" value="ECO:0007669"/>
    <property type="project" value="InterPro"/>
</dbReference>
<feature type="transmembrane region" description="Helical" evidence="5">
    <location>
        <begin position="100"/>
        <end position="120"/>
    </location>
</feature>
<proteinExistence type="predicted"/>
<evidence type="ECO:0000256" key="5">
    <source>
        <dbReference type="SAM" id="Phobius"/>
    </source>
</evidence>
<name>A0A1J5QRJ0_9ZZZZ</name>
<dbReference type="CDD" id="cd06462">
    <property type="entry name" value="Peptidase_S24_S26"/>
    <property type="match status" value="1"/>
</dbReference>
<dbReference type="InterPro" id="IPR019533">
    <property type="entry name" value="Peptidase_S26"/>
</dbReference>
<feature type="domain" description="Peptidase S26" evidence="6">
    <location>
        <begin position="13"/>
        <end position="65"/>
    </location>
</feature>
<dbReference type="InterPro" id="IPR036286">
    <property type="entry name" value="LexA/Signal_pep-like_sf"/>
</dbReference>
<dbReference type="GO" id="GO:0016020">
    <property type="term" value="C:membrane"/>
    <property type="evidence" value="ECO:0007669"/>
    <property type="project" value="UniProtKB-SubCell"/>
</dbReference>
<comment type="caution">
    <text evidence="7">The sequence shown here is derived from an EMBL/GenBank/DDBJ whole genome shotgun (WGS) entry which is preliminary data.</text>
</comment>
<comment type="subcellular location">
    <subcellularLocation>
        <location evidence="1">Membrane</location>
    </subcellularLocation>
</comment>
<keyword evidence="2 5" id="KW-0812">Transmembrane</keyword>
<evidence type="ECO:0000256" key="4">
    <source>
        <dbReference type="ARBA" id="ARBA00023136"/>
    </source>
</evidence>
<protein>
    <submittedName>
        <fullName evidence="7">Peptidase S24-like protein</fullName>
    </submittedName>
</protein>
<evidence type="ECO:0000313" key="7">
    <source>
        <dbReference type="EMBL" id="OIQ85994.1"/>
    </source>
</evidence>
<evidence type="ECO:0000256" key="1">
    <source>
        <dbReference type="ARBA" id="ARBA00004370"/>
    </source>
</evidence>
<dbReference type="Pfam" id="PF10502">
    <property type="entry name" value="Peptidase_S26"/>
    <property type="match status" value="1"/>
</dbReference>
<gene>
    <name evidence="7" type="ORF">GALL_321580</name>
</gene>
<dbReference type="NCBIfam" id="TIGR02228">
    <property type="entry name" value="sigpep_I_arch"/>
    <property type="match status" value="1"/>
</dbReference>
<evidence type="ECO:0000256" key="2">
    <source>
        <dbReference type="ARBA" id="ARBA00022692"/>
    </source>
</evidence>
<dbReference type="EMBL" id="MLJW01000507">
    <property type="protein sequence ID" value="OIQ85994.1"/>
    <property type="molecule type" value="Genomic_DNA"/>
</dbReference>
<sequence length="155" mass="16477">MALSRRGVLALVGVLLVLGVVIALIYTLPYKVYVVHTGSMSPTIPSRSAVVVNEGHYRVGQVATFTHNGELITHRLVARNADGTLSTKGDGNSSNDPWTIAPASVIGGVVTAPRMVGWWIVYFKNPLGVATVLLLIATLWQIWSLAEMAGEPASA</sequence>
<keyword evidence="3 5" id="KW-1133">Transmembrane helix</keyword>
<keyword evidence="4 5" id="KW-0472">Membrane</keyword>
<feature type="transmembrane region" description="Helical" evidence="5">
    <location>
        <begin position="127"/>
        <end position="146"/>
    </location>
</feature>
<dbReference type="AlphaFoldDB" id="A0A1J5QRJ0"/>